<protein>
    <recommendedName>
        <fullName evidence="3 8">Carbonic anhydrase</fullName>
        <ecNumber evidence="3 8">4.2.1.1</ecNumber>
    </recommendedName>
    <alternativeName>
        <fullName evidence="8">Carbonate dehydratase</fullName>
    </alternativeName>
</protein>
<accession>A0ABP1CP20</accession>
<evidence type="ECO:0000313" key="10">
    <source>
        <dbReference type="Proteomes" id="UP001497453"/>
    </source>
</evidence>
<dbReference type="InterPro" id="IPR001765">
    <property type="entry name" value="Carbonic_anhydrase"/>
</dbReference>
<sequence length="148" mass="15844">MPYSFEFGHNGHAVLSRLLAQNAQWASDVDLAESGFFQQSAQGQAPKVLWIGCADSRVPESVVLAAKPGDIFVHRNVANQVHLHDDNVLSVIQYAVDAVGVEHIIIAGHTNCGGAAACHAAAQSNAASPAPSTPLGRWTRCYNWSRRT</sequence>
<name>A0ABP1CP20_9APHY</name>
<dbReference type="PANTHER" id="PTHR11002:SF76">
    <property type="entry name" value="CARBONIC ANHYDRASE"/>
    <property type="match status" value="1"/>
</dbReference>
<dbReference type="Pfam" id="PF00484">
    <property type="entry name" value="Pro_CA"/>
    <property type="match status" value="1"/>
</dbReference>
<reference evidence="10" key="1">
    <citation type="submission" date="2024-04" db="EMBL/GenBank/DDBJ databases">
        <authorList>
            <person name="Shaw F."/>
            <person name="Minotto A."/>
        </authorList>
    </citation>
    <scope>NUCLEOTIDE SEQUENCE [LARGE SCALE GENOMIC DNA]</scope>
</reference>
<evidence type="ECO:0000313" key="9">
    <source>
        <dbReference type="EMBL" id="CAL1697430.1"/>
    </source>
</evidence>
<dbReference type="Proteomes" id="UP001497453">
    <property type="component" value="Chromosome 10"/>
</dbReference>
<comment type="similarity">
    <text evidence="2 8">Belongs to the beta-class carbonic anhydrase family.</text>
</comment>
<evidence type="ECO:0000256" key="1">
    <source>
        <dbReference type="ARBA" id="ARBA00001947"/>
    </source>
</evidence>
<dbReference type="EMBL" id="OZ037953">
    <property type="protein sequence ID" value="CAL1697430.1"/>
    <property type="molecule type" value="Genomic_DNA"/>
</dbReference>
<evidence type="ECO:0000256" key="7">
    <source>
        <dbReference type="ARBA" id="ARBA00048348"/>
    </source>
</evidence>
<evidence type="ECO:0000256" key="6">
    <source>
        <dbReference type="ARBA" id="ARBA00023239"/>
    </source>
</evidence>
<dbReference type="PROSITE" id="PS00705">
    <property type="entry name" value="PROK_CO2_ANHYDRASE_2"/>
    <property type="match status" value="1"/>
</dbReference>
<comment type="cofactor">
    <cofactor evidence="1">
        <name>Zn(2+)</name>
        <dbReference type="ChEBI" id="CHEBI:29105"/>
    </cofactor>
</comment>
<dbReference type="SMART" id="SM00947">
    <property type="entry name" value="Pro_CA"/>
    <property type="match status" value="1"/>
</dbReference>
<comment type="function">
    <text evidence="8">Reversible hydration of carbon dioxide.</text>
</comment>
<keyword evidence="10" id="KW-1185">Reference proteome</keyword>
<evidence type="ECO:0000256" key="5">
    <source>
        <dbReference type="ARBA" id="ARBA00022833"/>
    </source>
</evidence>
<gene>
    <name evidence="9" type="ORF">GFSPODELE1_LOCUS1643</name>
</gene>
<proteinExistence type="inferred from homology"/>
<evidence type="ECO:0000256" key="8">
    <source>
        <dbReference type="RuleBase" id="RU003956"/>
    </source>
</evidence>
<dbReference type="Gene3D" id="3.40.1050.10">
    <property type="entry name" value="Carbonic anhydrase"/>
    <property type="match status" value="1"/>
</dbReference>
<dbReference type="InterPro" id="IPR015892">
    <property type="entry name" value="Carbonic_anhydrase_CS"/>
</dbReference>
<evidence type="ECO:0000256" key="3">
    <source>
        <dbReference type="ARBA" id="ARBA00012925"/>
    </source>
</evidence>
<keyword evidence="4" id="KW-0479">Metal-binding</keyword>
<dbReference type="EC" id="4.2.1.1" evidence="3 8"/>
<dbReference type="PANTHER" id="PTHR11002">
    <property type="entry name" value="CARBONIC ANHYDRASE"/>
    <property type="match status" value="1"/>
</dbReference>
<dbReference type="InterPro" id="IPR036874">
    <property type="entry name" value="Carbonic_anhydrase_sf"/>
</dbReference>
<comment type="catalytic activity">
    <reaction evidence="7 8">
        <text>hydrogencarbonate + H(+) = CO2 + H2O</text>
        <dbReference type="Rhea" id="RHEA:10748"/>
        <dbReference type="ChEBI" id="CHEBI:15377"/>
        <dbReference type="ChEBI" id="CHEBI:15378"/>
        <dbReference type="ChEBI" id="CHEBI:16526"/>
        <dbReference type="ChEBI" id="CHEBI:17544"/>
        <dbReference type="EC" id="4.2.1.1"/>
    </reaction>
</comment>
<evidence type="ECO:0000256" key="4">
    <source>
        <dbReference type="ARBA" id="ARBA00022723"/>
    </source>
</evidence>
<organism evidence="9 10">
    <name type="scientific">Somion occarium</name>
    <dbReference type="NCBI Taxonomy" id="3059160"/>
    <lineage>
        <taxon>Eukaryota</taxon>
        <taxon>Fungi</taxon>
        <taxon>Dikarya</taxon>
        <taxon>Basidiomycota</taxon>
        <taxon>Agaricomycotina</taxon>
        <taxon>Agaricomycetes</taxon>
        <taxon>Polyporales</taxon>
        <taxon>Cerrenaceae</taxon>
        <taxon>Somion</taxon>
    </lineage>
</organism>
<dbReference type="SUPFAM" id="SSF53056">
    <property type="entry name" value="beta-carbonic anhydrase, cab"/>
    <property type="match status" value="1"/>
</dbReference>
<keyword evidence="6 8" id="KW-0456">Lyase</keyword>
<evidence type="ECO:0000256" key="2">
    <source>
        <dbReference type="ARBA" id="ARBA00006217"/>
    </source>
</evidence>
<keyword evidence="5 8" id="KW-0862">Zinc</keyword>